<dbReference type="SUPFAM" id="SSF55031">
    <property type="entry name" value="Bacterial exopeptidase dimerisation domain"/>
    <property type="match status" value="1"/>
</dbReference>
<evidence type="ECO:0000313" key="4">
    <source>
        <dbReference type="Proteomes" id="UP000756132"/>
    </source>
</evidence>
<accession>A0A9Q8LCU9</accession>
<dbReference type="KEGG" id="ffu:CLAFUR5_08580"/>
<dbReference type="GO" id="GO:0016805">
    <property type="term" value="F:dipeptidase activity"/>
    <property type="evidence" value="ECO:0007669"/>
    <property type="project" value="InterPro"/>
</dbReference>
<organism evidence="3 4">
    <name type="scientific">Passalora fulva</name>
    <name type="common">Tomato leaf mold</name>
    <name type="synonym">Cladosporium fulvum</name>
    <dbReference type="NCBI Taxonomy" id="5499"/>
    <lineage>
        <taxon>Eukaryota</taxon>
        <taxon>Fungi</taxon>
        <taxon>Dikarya</taxon>
        <taxon>Ascomycota</taxon>
        <taxon>Pezizomycotina</taxon>
        <taxon>Dothideomycetes</taxon>
        <taxon>Dothideomycetidae</taxon>
        <taxon>Mycosphaerellales</taxon>
        <taxon>Mycosphaerellaceae</taxon>
        <taxon>Fulvia</taxon>
    </lineage>
</organism>
<dbReference type="Pfam" id="PF01546">
    <property type="entry name" value="Peptidase_M20"/>
    <property type="match status" value="1"/>
</dbReference>
<proteinExistence type="inferred from homology"/>
<name>A0A9Q8LCU9_PASFU</name>
<dbReference type="Proteomes" id="UP000756132">
    <property type="component" value="Chromosome 3"/>
</dbReference>
<dbReference type="OrthoDB" id="6119954at2759"/>
<sequence length="413" mass="44409">MNMESHTLLPSSAVMQKAMHEYIQGLNPKLRALNLFIHSNPELAYQEHKAHDAICDFLDELGYSVRRHAYGLATAFEVMSGTGRRTVNFNAEYDALPDIGHACGHNLIATAAVTGFIALSHVLKHFNIEGRVQLLGTPAEEDGGGKIDLLKAGAYEHVDVSLMVHPMSDADYTPQGVLGSAGFLSGTSYSLLGTYTGVGAHAGASPWEGVNALDAVVSAYNNVSMLRQQIRPAERIHGAIVGAPKANSNAIPALTKIEYTARSTTIRAAKNLADRVGRCMKAGAMATGCKLKIEEKPGYADLRMNQPLCGMFQQYMDSNGIRILESEGYIAAATDQGNVSYALPALHGVIGIPVEDGFKNHTPGFTKAAGTMEAHNRIVISGKAMAMTGWEVLSDDRLYQMAKNAFEKDKASR</sequence>
<dbReference type="GeneID" id="71988458"/>
<dbReference type="InterPro" id="IPR002933">
    <property type="entry name" value="Peptidase_M20"/>
</dbReference>
<evidence type="ECO:0000256" key="1">
    <source>
        <dbReference type="ARBA" id="ARBA00006247"/>
    </source>
</evidence>
<gene>
    <name evidence="3" type="ORF">CLAFUR5_08580</name>
</gene>
<dbReference type="AlphaFoldDB" id="A0A9Q8LCU9"/>
<reference evidence="3" key="1">
    <citation type="submission" date="2021-12" db="EMBL/GenBank/DDBJ databases">
        <authorList>
            <person name="Zaccaron A."/>
            <person name="Stergiopoulos I."/>
        </authorList>
    </citation>
    <scope>NUCLEOTIDE SEQUENCE</scope>
    <source>
        <strain evidence="3">Race5_Kim</strain>
    </source>
</reference>
<dbReference type="InterPro" id="IPR017144">
    <property type="entry name" value="Xaa-Arg_dipeptidase"/>
</dbReference>
<dbReference type="PANTHER" id="PTHR30575">
    <property type="entry name" value="PEPTIDASE M20"/>
    <property type="match status" value="1"/>
</dbReference>
<dbReference type="RefSeq" id="XP_047759506.1">
    <property type="nucleotide sequence ID" value="XM_047907728.1"/>
</dbReference>
<protein>
    <recommendedName>
        <fullName evidence="2">Peptidase M20 domain-containing protein 2</fullName>
    </recommendedName>
</protein>
<dbReference type="FunFam" id="3.30.70.360:FF:000004">
    <property type="entry name" value="Peptidase M20 domain-containing protein 2"/>
    <property type="match status" value="1"/>
</dbReference>
<comment type="similarity">
    <text evidence="1 2">Belongs to the peptidase M20A family.</text>
</comment>
<dbReference type="PANTHER" id="PTHR30575:SF8">
    <property type="entry name" value="PEPTIDASE M20 DOMAIN-CONTAINING PROTEIN 2"/>
    <property type="match status" value="1"/>
</dbReference>
<reference evidence="3" key="2">
    <citation type="journal article" date="2022" name="Microb. Genom.">
        <title>A chromosome-scale genome assembly of the tomato pathogen Cladosporium fulvum reveals a compartmentalized genome architecture and the presence of a dispensable chromosome.</title>
        <authorList>
            <person name="Zaccaron A.Z."/>
            <person name="Chen L.H."/>
            <person name="Samaras A."/>
            <person name="Stergiopoulos I."/>
        </authorList>
    </citation>
    <scope>NUCLEOTIDE SEQUENCE</scope>
    <source>
        <strain evidence="3">Race5_Kim</strain>
    </source>
</reference>
<dbReference type="Gene3D" id="3.40.630.10">
    <property type="entry name" value="Zn peptidases"/>
    <property type="match status" value="1"/>
</dbReference>
<dbReference type="NCBIfam" id="TIGR01891">
    <property type="entry name" value="amidohydrolases"/>
    <property type="match status" value="1"/>
</dbReference>
<keyword evidence="4" id="KW-1185">Reference proteome</keyword>
<dbReference type="InterPro" id="IPR036264">
    <property type="entry name" value="Bact_exopeptidase_dim_dom"/>
</dbReference>
<dbReference type="SUPFAM" id="SSF53187">
    <property type="entry name" value="Zn-dependent exopeptidases"/>
    <property type="match status" value="1"/>
</dbReference>
<dbReference type="InterPro" id="IPR017439">
    <property type="entry name" value="Amidohydrolase"/>
</dbReference>
<dbReference type="Gene3D" id="3.30.70.360">
    <property type="match status" value="1"/>
</dbReference>
<dbReference type="CDD" id="cd05672">
    <property type="entry name" value="M20_ACY1L2-like"/>
    <property type="match status" value="1"/>
</dbReference>
<dbReference type="InterPro" id="IPR052030">
    <property type="entry name" value="Peptidase_M20/M20A_hydrolases"/>
</dbReference>
<evidence type="ECO:0000256" key="2">
    <source>
        <dbReference type="PIRNR" id="PIRNR037226"/>
    </source>
</evidence>
<dbReference type="PIRSF" id="PIRSF037226">
    <property type="entry name" value="Amidohydrolase_ACY1L2_prd"/>
    <property type="match status" value="1"/>
</dbReference>
<evidence type="ECO:0000313" key="3">
    <source>
        <dbReference type="EMBL" id="UJO15140.1"/>
    </source>
</evidence>
<dbReference type="EMBL" id="CP090165">
    <property type="protein sequence ID" value="UJO15140.1"/>
    <property type="molecule type" value="Genomic_DNA"/>
</dbReference>